<evidence type="ECO:0000313" key="3">
    <source>
        <dbReference type="Proteomes" id="UP000181884"/>
    </source>
</evidence>
<feature type="transmembrane region" description="Helical" evidence="1">
    <location>
        <begin position="53"/>
        <end position="73"/>
    </location>
</feature>
<keyword evidence="3" id="KW-1185">Reference proteome</keyword>
<proteinExistence type="predicted"/>
<dbReference type="STRING" id="214095.RU97_GL001090"/>
<evidence type="ECO:0000313" key="2">
    <source>
        <dbReference type="EMBL" id="OJG19519.1"/>
    </source>
</evidence>
<protein>
    <submittedName>
        <fullName evidence="2">Uncharacterized protein</fullName>
    </submittedName>
</protein>
<dbReference type="EMBL" id="JXKH01000002">
    <property type="protein sequence ID" value="OJG19519.1"/>
    <property type="molecule type" value="Genomic_DNA"/>
</dbReference>
<accession>A0A1L8RIC8</accession>
<gene>
    <name evidence="2" type="ORF">RU97_GL001090</name>
</gene>
<keyword evidence="1" id="KW-1133">Transmembrane helix</keyword>
<feature type="transmembrane region" description="Helical" evidence="1">
    <location>
        <begin position="30"/>
        <end position="47"/>
    </location>
</feature>
<keyword evidence="1" id="KW-0812">Transmembrane</keyword>
<comment type="caution">
    <text evidence="2">The sequence shown here is derived from an EMBL/GenBank/DDBJ whole genome shotgun (WGS) entry which is preliminary data.</text>
</comment>
<sequence>MSIILLPLLIGTQIYLERCGLPTQIANLRLLYFLLGGVAVIALAMILGTLLHVAVPLTAGVTVVISVGIAYKFRHIHDDLEKGKI</sequence>
<evidence type="ECO:0000256" key="1">
    <source>
        <dbReference type="SAM" id="Phobius"/>
    </source>
</evidence>
<organism evidence="2 3">
    <name type="scientific">Enterococcus canis</name>
    <dbReference type="NCBI Taxonomy" id="214095"/>
    <lineage>
        <taxon>Bacteria</taxon>
        <taxon>Bacillati</taxon>
        <taxon>Bacillota</taxon>
        <taxon>Bacilli</taxon>
        <taxon>Lactobacillales</taxon>
        <taxon>Enterococcaceae</taxon>
        <taxon>Enterococcus</taxon>
    </lineage>
</organism>
<keyword evidence="1" id="KW-0472">Membrane</keyword>
<dbReference type="AlphaFoldDB" id="A0A1L8RIC8"/>
<dbReference type="Proteomes" id="UP000181884">
    <property type="component" value="Unassembled WGS sequence"/>
</dbReference>
<reference evidence="2 3" key="1">
    <citation type="submission" date="2014-12" db="EMBL/GenBank/DDBJ databases">
        <title>Draft genome sequences of 29 type strains of Enterococci.</title>
        <authorList>
            <person name="Zhong Z."/>
            <person name="Sun Z."/>
            <person name="Liu W."/>
            <person name="Zhang W."/>
            <person name="Zhang H."/>
        </authorList>
    </citation>
    <scope>NUCLEOTIDE SEQUENCE [LARGE SCALE GENOMIC DNA]</scope>
    <source>
        <strain evidence="2 3">DSM 17029</strain>
    </source>
</reference>
<name>A0A1L8RIC8_9ENTE</name>
<dbReference type="RefSeq" id="WP_067391094.1">
    <property type="nucleotide sequence ID" value="NZ_JXKH01000002.1"/>
</dbReference>